<proteinExistence type="inferred from homology"/>
<evidence type="ECO:0000256" key="6">
    <source>
        <dbReference type="ARBA" id="ARBA00023136"/>
    </source>
</evidence>
<feature type="domain" description="OmpA-like" evidence="9">
    <location>
        <begin position="130"/>
        <end position="251"/>
    </location>
</feature>
<dbReference type="InterPro" id="IPR036737">
    <property type="entry name" value="OmpA-like_sf"/>
</dbReference>
<dbReference type="EMBL" id="SNXC01000013">
    <property type="protein sequence ID" value="TDO96805.1"/>
    <property type="molecule type" value="Genomic_DNA"/>
</dbReference>
<gene>
    <name evidence="10" type="ORF">DFP79_2574</name>
</gene>
<dbReference type="OrthoDB" id="9815217at2"/>
<feature type="transmembrane region" description="Helical" evidence="8">
    <location>
        <begin position="12"/>
        <end position="33"/>
    </location>
</feature>
<evidence type="ECO:0000256" key="8">
    <source>
        <dbReference type="SAM" id="Phobius"/>
    </source>
</evidence>
<evidence type="ECO:0000256" key="4">
    <source>
        <dbReference type="ARBA" id="ARBA00022692"/>
    </source>
</evidence>
<accession>A0A4R6M7F0</accession>
<keyword evidence="3" id="KW-1003">Cell membrane</keyword>
<dbReference type="GO" id="GO:0005886">
    <property type="term" value="C:plasma membrane"/>
    <property type="evidence" value="ECO:0007669"/>
    <property type="project" value="UniProtKB-SubCell"/>
</dbReference>
<dbReference type="PANTHER" id="PTHR30329:SF21">
    <property type="entry name" value="LIPOPROTEIN YIAD-RELATED"/>
    <property type="match status" value="1"/>
</dbReference>
<keyword evidence="6 7" id="KW-0472">Membrane</keyword>
<dbReference type="CDD" id="cd07185">
    <property type="entry name" value="OmpA_C-like"/>
    <property type="match status" value="1"/>
</dbReference>
<protein>
    <submittedName>
        <fullName evidence="10">Chemotaxis protein MotB</fullName>
    </submittedName>
</protein>
<evidence type="ECO:0000256" key="2">
    <source>
        <dbReference type="ARBA" id="ARBA00008914"/>
    </source>
</evidence>
<dbReference type="AlphaFoldDB" id="A0A4R6M7F0"/>
<keyword evidence="4 8" id="KW-0812">Transmembrane</keyword>
<organism evidence="10 11">
    <name type="scientific">Marinomonas balearica</name>
    <dbReference type="NCBI Taxonomy" id="491947"/>
    <lineage>
        <taxon>Bacteria</taxon>
        <taxon>Pseudomonadati</taxon>
        <taxon>Pseudomonadota</taxon>
        <taxon>Gammaproteobacteria</taxon>
        <taxon>Oceanospirillales</taxon>
        <taxon>Oceanospirillaceae</taxon>
        <taxon>Marinomonas</taxon>
    </lineage>
</organism>
<reference evidence="10 11" key="1">
    <citation type="submission" date="2019-03" db="EMBL/GenBank/DDBJ databases">
        <title>Genomic Encyclopedia of Type Strains, Phase III (KMG-III): the genomes of soil and plant-associated and newly described type strains.</title>
        <authorList>
            <person name="Whitman W."/>
        </authorList>
    </citation>
    <scope>NUCLEOTIDE SEQUENCE [LARGE SCALE GENOMIC DNA]</scope>
    <source>
        <strain evidence="10 11">CECT 7378</strain>
    </source>
</reference>
<dbReference type="PANTHER" id="PTHR30329">
    <property type="entry name" value="STATOR ELEMENT OF FLAGELLAR MOTOR COMPLEX"/>
    <property type="match status" value="1"/>
</dbReference>
<evidence type="ECO:0000313" key="10">
    <source>
        <dbReference type="EMBL" id="TDO96805.1"/>
    </source>
</evidence>
<name>A0A4R6M7F0_9GAMM</name>
<dbReference type="InterPro" id="IPR006665">
    <property type="entry name" value="OmpA-like"/>
</dbReference>
<dbReference type="Pfam" id="PF00691">
    <property type="entry name" value="OmpA"/>
    <property type="match status" value="1"/>
</dbReference>
<comment type="similarity">
    <text evidence="2">Belongs to the MotB family.</text>
</comment>
<dbReference type="InterPro" id="IPR025713">
    <property type="entry name" value="MotB-like_N_dom"/>
</dbReference>
<dbReference type="SUPFAM" id="SSF103088">
    <property type="entry name" value="OmpA-like"/>
    <property type="match status" value="1"/>
</dbReference>
<evidence type="ECO:0000259" key="9">
    <source>
        <dbReference type="PROSITE" id="PS51123"/>
    </source>
</evidence>
<evidence type="ECO:0000256" key="7">
    <source>
        <dbReference type="PROSITE-ProRule" id="PRU00473"/>
    </source>
</evidence>
<comment type="subcellular location">
    <subcellularLocation>
        <location evidence="1">Cell membrane</location>
        <topology evidence="1">Single-pass membrane protein</topology>
    </subcellularLocation>
</comment>
<dbReference type="Proteomes" id="UP000294656">
    <property type="component" value="Unassembled WGS sequence"/>
</dbReference>
<comment type="caution">
    <text evidence="10">The sequence shown here is derived from an EMBL/GenBank/DDBJ whole genome shotgun (WGS) entry which is preliminary data.</text>
</comment>
<evidence type="ECO:0000313" key="11">
    <source>
        <dbReference type="Proteomes" id="UP000294656"/>
    </source>
</evidence>
<evidence type="ECO:0000256" key="5">
    <source>
        <dbReference type="ARBA" id="ARBA00022989"/>
    </source>
</evidence>
<dbReference type="Gene3D" id="3.30.1330.60">
    <property type="entry name" value="OmpA-like domain"/>
    <property type="match status" value="1"/>
</dbReference>
<dbReference type="RefSeq" id="WP_133504305.1">
    <property type="nucleotide sequence ID" value="NZ_SNXC01000013.1"/>
</dbReference>
<sequence length="255" mass="28500">MQDPFVEDEEVAAWIVTYADLMSLLLVFFILLYSLSKLTEDTLVSALSSIQIALNSNGALTRLDPNLYSGGGTETIKPVDPQLATEADLTYSKEPIDEVEREHVNEIANDAANKFAGQNLESQVAVFEDGERITIRVDGASLFESGEADILWSGEPIFETLLQIFIRYPEYNISIKGHTDNIPINTARFPSNWELSAIRATTTLRYFLSEGIPPERMTATGYADVIPLVPNDTPEHRALNRRAEFVLERNKDNTE</sequence>
<keyword evidence="11" id="KW-1185">Reference proteome</keyword>
<evidence type="ECO:0000256" key="3">
    <source>
        <dbReference type="ARBA" id="ARBA00022475"/>
    </source>
</evidence>
<dbReference type="InterPro" id="IPR050330">
    <property type="entry name" value="Bact_OuterMem_StrucFunc"/>
</dbReference>
<dbReference type="Pfam" id="PF13677">
    <property type="entry name" value="MotB_plug"/>
    <property type="match status" value="1"/>
</dbReference>
<dbReference type="PROSITE" id="PS51123">
    <property type="entry name" value="OMPA_2"/>
    <property type="match status" value="1"/>
</dbReference>
<keyword evidence="5 8" id="KW-1133">Transmembrane helix</keyword>
<evidence type="ECO:0000256" key="1">
    <source>
        <dbReference type="ARBA" id="ARBA00004162"/>
    </source>
</evidence>